<accession>A0A1Y1RZE7</accession>
<dbReference type="InterPro" id="IPR039422">
    <property type="entry name" value="MarR/SlyA-like"/>
</dbReference>
<protein>
    <recommendedName>
        <fullName evidence="1">HTH marR-type domain-containing protein</fullName>
    </recommendedName>
</protein>
<gene>
    <name evidence="2" type="ORF">B4O97_09540</name>
</gene>
<dbReference type="Gene3D" id="1.10.10.10">
    <property type="entry name" value="Winged helix-like DNA-binding domain superfamily/Winged helix DNA-binding domain"/>
    <property type="match status" value="1"/>
</dbReference>
<dbReference type="SUPFAM" id="SSF46785">
    <property type="entry name" value="Winged helix' DNA-binding domain"/>
    <property type="match status" value="1"/>
</dbReference>
<proteinExistence type="predicted"/>
<dbReference type="PANTHER" id="PTHR33164">
    <property type="entry name" value="TRANSCRIPTIONAL REGULATOR, MARR FAMILY"/>
    <property type="match status" value="1"/>
</dbReference>
<evidence type="ECO:0000313" key="3">
    <source>
        <dbReference type="Proteomes" id="UP000192343"/>
    </source>
</evidence>
<dbReference type="InterPro" id="IPR036390">
    <property type="entry name" value="WH_DNA-bd_sf"/>
</dbReference>
<evidence type="ECO:0000259" key="1">
    <source>
        <dbReference type="PROSITE" id="PS50995"/>
    </source>
</evidence>
<dbReference type="EMBL" id="MWQY01000009">
    <property type="protein sequence ID" value="ORC35404.1"/>
    <property type="molecule type" value="Genomic_DNA"/>
</dbReference>
<dbReference type="GO" id="GO:0003700">
    <property type="term" value="F:DNA-binding transcription factor activity"/>
    <property type="evidence" value="ECO:0007669"/>
    <property type="project" value="InterPro"/>
</dbReference>
<dbReference type="InterPro" id="IPR036388">
    <property type="entry name" value="WH-like_DNA-bd_sf"/>
</dbReference>
<dbReference type="GO" id="GO:0006950">
    <property type="term" value="P:response to stress"/>
    <property type="evidence" value="ECO:0007669"/>
    <property type="project" value="TreeGrafter"/>
</dbReference>
<comment type="caution">
    <text evidence="2">The sequence shown here is derived from an EMBL/GenBank/DDBJ whole genome shotgun (WGS) entry which is preliminary data.</text>
</comment>
<dbReference type="Pfam" id="PF12802">
    <property type="entry name" value="MarR_2"/>
    <property type="match status" value="1"/>
</dbReference>
<feature type="domain" description="HTH marR-type" evidence="1">
    <location>
        <begin position="1"/>
        <end position="144"/>
    </location>
</feature>
<dbReference type="InterPro" id="IPR000835">
    <property type="entry name" value="HTH_MarR-typ"/>
</dbReference>
<reference evidence="2 3" key="1">
    <citation type="submission" date="2017-03" db="EMBL/GenBank/DDBJ databases">
        <title>Draft Genome sequence of Marispirochaeta sp. strain JC444.</title>
        <authorList>
            <person name="Shivani Y."/>
            <person name="Subhash Y."/>
            <person name="Sasikala C."/>
            <person name="Ramana C."/>
        </authorList>
    </citation>
    <scope>NUCLEOTIDE SEQUENCE [LARGE SCALE GENOMIC DNA]</scope>
    <source>
        <strain evidence="2 3">JC444</strain>
    </source>
</reference>
<dbReference type="AlphaFoldDB" id="A0A1Y1RZE7"/>
<dbReference type="RefSeq" id="WP_083050361.1">
    <property type="nucleotide sequence ID" value="NZ_MWQY01000009.1"/>
</dbReference>
<name>A0A1Y1RZE7_9SPIO</name>
<dbReference type="Proteomes" id="UP000192343">
    <property type="component" value="Unassembled WGS sequence"/>
</dbReference>
<evidence type="ECO:0000313" key="2">
    <source>
        <dbReference type="EMBL" id="ORC35404.1"/>
    </source>
</evidence>
<sequence length="146" mass="16488">MATIAVGNEALKQPERLIDLVIDFKNRCNIEEKIGSRYGLSPREVMTIFLLNNISMSSKELSMRLGVSTSRGSRIIGGLLDRGLLVSEQDADDRRSSIIRLSSAGKEHLKDLSRIKDTCERDFLEKLDTRQIEQVRQGMKLLLQVV</sequence>
<organism evidence="2 3">
    <name type="scientific">Marispirochaeta aestuarii</name>
    <dbReference type="NCBI Taxonomy" id="1963862"/>
    <lineage>
        <taxon>Bacteria</taxon>
        <taxon>Pseudomonadati</taxon>
        <taxon>Spirochaetota</taxon>
        <taxon>Spirochaetia</taxon>
        <taxon>Spirochaetales</taxon>
        <taxon>Spirochaetaceae</taxon>
        <taxon>Marispirochaeta</taxon>
    </lineage>
</organism>
<dbReference type="PANTHER" id="PTHR33164:SF57">
    <property type="entry name" value="MARR-FAMILY TRANSCRIPTIONAL REGULATOR"/>
    <property type="match status" value="1"/>
</dbReference>
<dbReference type="SMART" id="SM00347">
    <property type="entry name" value="HTH_MARR"/>
    <property type="match status" value="1"/>
</dbReference>
<keyword evidence="3" id="KW-1185">Reference proteome</keyword>
<dbReference type="PROSITE" id="PS50995">
    <property type="entry name" value="HTH_MARR_2"/>
    <property type="match status" value="1"/>
</dbReference>
<dbReference type="STRING" id="1963862.B4O97_09540"/>